<keyword evidence="3" id="KW-1185">Reference proteome</keyword>
<dbReference type="STRING" id="1404245.CGLY_00740"/>
<feature type="transmembrane region" description="Helical" evidence="1">
    <location>
        <begin position="106"/>
        <end position="128"/>
    </location>
</feature>
<gene>
    <name evidence="2" type="ORF">CGLY_00740</name>
</gene>
<feature type="transmembrane region" description="Helical" evidence="1">
    <location>
        <begin position="250"/>
        <end position="267"/>
    </location>
</feature>
<organism evidence="2 3">
    <name type="scientific">Corynebacterium glyciniphilum AJ 3170</name>
    <dbReference type="NCBI Taxonomy" id="1404245"/>
    <lineage>
        <taxon>Bacteria</taxon>
        <taxon>Bacillati</taxon>
        <taxon>Actinomycetota</taxon>
        <taxon>Actinomycetes</taxon>
        <taxon>Mycobacteriales</taxon>
        <taxon>Corynebacteriaceae</taxon>
        <taxon>Corynebacterium</taxon>
    </lineage>
</organism>
<dbReference type="EMBL" id="CP006842">
    <property type="protein sequence ID" value="AHW62596.1"/>
    <property type="molecule type" value="Genomic_DNA"/>
</dbReference>
<protein>
    <submittedName>
        <fullName evidence="2">Putative membrane protein</fullName>
    </submittedName>
</protein>
<dbReference type="Pfam" id="PF06912">
    <property type="entry name" value="DUF1275"/>
    <property type="match status" value="1"/>
</dbReference>
<dbReference type="PANTHER" id="PTHR37314">
    <property type="entry name" value="SLR0142 PROTEIN"/>
    <property type="match status" value="1"/>
</dbReference>
<reference evidence="2 3" key="1">
    <citation type="journal article" date="2015" name="Int. J. Syst. Evol. Microbiol.">
        <title>Revisiting Corynebacterium glyciniphilum (ex Kubota et al., 1972) sp. nov., nom. rev., isolated from putrefied banana.</title>
        <authorList>
            <person name="Al-Dilaimi A."/>
            <person name="Bednarz H."/>
            <person name="Lomker A."/>
            <person name="Niehaus K."/>
            <person name="Kalinowski J."/>
            <person name="Ruckert C."/>
        </authorList>
    </citation>
    <scope>NUCLEOTIDE SEQUENCE [LARGE SCALE GENOMIC DNA]</scope>
    <source>
        <strain evidence="2">AJ 3170</strain>
    </source>
</reference>
<dbReference type="PANTHER" id="PTHR37314:SF4">
    <property type="entry name" value="UPF0700 TRANSMEMBRANE PROTEIN YOAK"/>
    <property type="match status" value="1"/>
</dbReference>
<feature type="transmembrane region" description="Helical" evidence="1">
    <location>
        <begin position="163"/>
        <end position="184"/>
    </location>
</feature>
<feature type="transmembrane region" description="Helical" evidence="1">
    <location>
        <begin position="140"/>
        <end position="157"/>
    </location>
</feature>
<feature type="transmembrane region" description="Helical" evidence="1">
    <location>
        <begin position="62"/>
        <end position="86"/>
    </location>
</feature>
<accession>X5E7C8</accession>
<dbReference type="Proteomes" id="UP000023703">
    <property type="component" value="Chromosome"/>
</dbReference>
<evidence type="ECO:0000313" key="3">
    <source>
        <dbReference type="Proteomes" id="UP000023703"/>
    </source>
</evidence>
<feature type="transmembrane region" description="Helical" evidence="1">
    <location>
        <begin position="218"/>
        <end position="244"/>
    </location>
</feature>
<dbReference type="AlphaFoldDB" id="X5E7C8"/>
<sequence length="279" mass="30171">MLLSLVEESTRNDISPLTRRESRYYSGPARPSRFLIPSPKALHMPPQHPALGPYHDRREMNLGIVLAGLAGAMGAAAWLHTSGWYVTFMTGNTERMILEHFKGNHILGLGALATVLAFLVGVMVATLARIHWWKKSRHGATLVTMAAAYVAWLVDVLTNDSDAPLGVVPILSLAFGLGALNTSISRQNQVAMPLSYVTGTLVKMGQGFALHLSGVRRWVWVAQVVTYAGFLAGIVLGGTVFHSIGTHNSLAALALMSTVIAVITWKLDHPRFADKDAGE</sequence>
<keyword evidence="1" id="KW-0472">Membrane</keyword>
<name>X5E7C8_9CORY</name>
<keyword evidence="1" id="KW-0812">Transmembrane</keyword>
<evidence type="ECO:0000313" key="2">
    <source>
        <dbReference type="EMBL" id="AHW62596.1"/>
    </source>
</evidence>
<dbReference type="eggNOG" id="COG3619">
    <property type="taxonomic scope" value="Bacteria"/>
</dbReference>
<dbReference type="KEGG" id="cgy:CGLY_00740"/>
<evidence type="ECO:0000256" key="1">
    <source>
        <dbReference type="SAM" id="Phobius"/>
    </source>
</evidence>
<dbReference type="InterPro" id="IPR010699">
    <property type="entry name" value="DUF1275"/>
</dbReference>
<proteinExistence type="predicted"/>
<dbReference type="HOGENOM" id="CLU_090911_0_0_11"/>
<keyword evidence="1" id="KW-1133">Transmembrane helix</keyword>